<protein>
    <submittedName>
        <fullName evidence="1">Uncharacterized protein</fullName>
    </submittedName>
</protein>
<dbReference type="EMBL" id="RKHJ01000001">
    <property type="protein sequence ID" value="ROR66273.1"/>
    <property type="molecule type" value="Genomic_DNA"/>
</dbReference>
<dbReference type="Proteomes" id="UP000275456">
    <property type="component" value="Unassembled WGS sequence"/>
</dbReference>
<accession>A0A3N2ATC1</accession>
<evidence type="ECO:0000313" key="2">
    <source>
        <dbReference type="Proteomes" id="UP000275456"/>
    </source>
</evidence>
<sequence length="142" mass="15398">MSWNVDTYEEQIAASDPRTGFEPEGLLDSDGVLCSVVYDHPVDGPGAGVGRFSTAIVRDADLVASVQAWAAEHGYEPLESGGETTEYVLGAEDDIYDARLHAYVLGDPTYGTAELENFERRSGLDLEPTDVVLTHVAFETEQ</sequence>
<gene>
    <name evidence="1" type="ORF">EDD26_1655</name>
</gene>
<organism evidence="1 2">
    <name type="scientific">Agrococcus jenensis</name>
    <dbReference type="NCBI Taxonomy" id="46353"/>
    <lineage>
        <taxon>Bacteria</taxon>
        <taxon>Bacillati</taxon>
        <taxon>Actinomycetota</taxon>
        <taxon>Actinomycetes</taxon>
        <taxon>Micrococcales</taxon>
        <taxon>Microbacteriaceae</taxon>
        <taxon>Agrococcus</taxon>
    </lineage>
</organism>
<evidence type="ECO:0000313" key="1">
    <source>
        <dbReference type="EMBL" id="ROR66273.1"/>
    </source>
</evidence>
<reference evidence="1 2" key="1">
    <citation type="submission" date="2018-11" db="EMBL/GenBank/DDBJ databases">
        <title>Sequencing the genomes of 1000 actinobacteria strains.</title>
        <authorList>
            <person name="Klenk H.-P."/>
        </authorList>
    </citation>
    <scope>NUCLEOTIDE SEQUENCE [LARGE SCALE GENOMIC DNA]</scope>
    <source>
        <strain evidence="1 2">DSM 9580</strain>
    </source>
</reference>
<dbReference type="AlphaFoldDB" id="A0A3N2ATC1"/>
<keyword evidence="2" id="KW-1185">Reference proteome</keyword>
<name>A0A3N2ATC1_9MICO</name>
<comment type="caution">
    <text evidence="1">The sequence shown here is derived from an EMBL/GenBank/DDBJ whole genome shotgun (WGS) entry which is preliminary data.</text>
</comment>
<proteinExistence type="predicted"/>